<keyword evidence="1" id="KW-1185">Reference proteome</keyword>
<evidence type="ECO:0000313" key="1">
    <source>
        <dbReference type="Proteomes" id="UP000887566"/>
    </source>
</evidence>
<proteinExistence type="predicted"/>
<name>A0A914V8U2_9BILA</name>
<protein>
    <submittedName>
        <fullName evidence="2">Uncharacterized protein</fullName>
    </submittedName>
</protein>
<accession>A0A914V8U2</accession>
<dbReference type="Proteomes" id="UP000887566">
    <property type="component" value="Unplaced"/>
</dbReference>
<dbReference type="AlphaFoldDB" id="A0A914V8U2"/>
<evidence type="ECO:0000313" key="2">
    <source>
        <dbReference type="WBParaSite" id="PSAMB.scaffold15808size1477.g36665.t1"/>
    </source>
</evidence>
<organism evidence="1 2">
    <name type="scientific">Plectus sambesii</name>
    <dbReference type="NCBI Taxonomy" id="2011161"/>
    <lineage>
        <taxon>Eukaryota</taxon>
        <taxon>Metazoa</taxon>
        <taxon>Ecdysozoa</taxon>
        <taxon>Nematoda</taxon>
        <taxon>Chromadorea</taxon>
        <taxon>Plectida</taxon>
        <taxon>Plectina</taxon>
        <taxon>Plectoidea</taxon>
        <taxon>Plectidae</taxon>
        <taxon>Plectus</taxon>
    </lineage>
</organism>
<reference evidence="2" key="1">
    <citation type="submission" date="2022-11" db="UniProtKB">
        <authorList>
            <consortium name="WormBaseParasite"/>
        </authorList>
    </citation>
    <scope>IDENTIFICATION</scope>
</reference>
<sequence>MCLGVDVAKPCGDAAALPQRSGSQGRVCVDGRRLIAAGAHAFIHAASRSFRSHSLYHSTHTRLPRRCAFALARAHSATNILYRLTIPSTLRVGGRDRLT</sequence>
<dbReference type="WBParaSite" id="PSAMB.scaffold15808size1477.g36665.t1">
    <property type="protein sequence ID" value="PSAMB.scaffold15808size1477.g36665.t1"/>
    <property type="gene ID" value="PSAMB.scaffold15808size1477.g36665"/>
</dbReference>